<gene>
    <name evidence="1" type="ORF">G5I_10514</name>
</gene>
<dbReference type="STRING" id="103372.F4WX23"/>
<keyword evidence="2" id="KW-1185">Reference proteome</keyword>
<dbReference type="AlphaFoldDB" id="F4WX23"/>
<dbReference type="EMBL" id="GL888417">
    <property type="protein sequence ID" value="EGI61266.1"/>
    <property type="molecule type" value="Genomic_DNA"/>
</dbReference>
<reference evidence="1" key="1">
    <citation type="submission" date="2011-02" db="EMBL/GenBank/DDBJ databases">
        <title>The genome of the leaf-cutting ant Acromyrmex echinatior suggests key adaptations to social evolution and fungus farming.</title>
        <authorList>
            <person name="Nygaard S."/>
            <person name="Zhang G."/>
        </authorList>
    </citation>
    <scope>NUCLEOTIDE SEQUENCE</scope>
</reference>
<dbReference type="OrthoDB" id="7635422at2759"/>
<evidence type="ECO:0000313" key="2">
    <source>
        <dbReference type="Proteomes" id="UP000007755"/>
    </source>
</evidence>
<dbReference type="InParanoid" id="F4WX23"/>
<accession>F4WX23</accession>
<evidence type="ECO:0000313" key="1">
    <source>
        <dbReference type="EMBL" id="EGI61266.1"/>
    </source>
</evidence>
<dbReference type="eggNOG" id="ENOG502S4IP">
    <property type="taxonomic scope" value="Eukaryota"/>
</dbReference>
<proteinExistence type="predicted"/>
<protein>
    <submittedName>
        <fullName evidence="1">Zinc finger protein 512B</fullName>
    </submittedName>
</protein>
<name>F4WX23_ACREC</name>
<organism evidence="2">
    <name type="scientific">Acromyrmex echinatior</name>
    <name type="common">Panamanian leafcutter ant</name>
    <name type="synonym">Acromyrmex octospinosus echinatior</name>
    <dbReference type="NCBI Taxonomy" id="103372"/>
    <lineage>
        <taxon>Eukaryota</taxon>
        <taxon>Metazoa</taxon>
        <taxon>Ecdysozoa</taxon>
        <taxon>Arthropoda</taxon>
        <taxon>Hexapoda</taxon>
        <taxon>Insecta</taxon>
        <taxon>Pterygota</taxon>
        <taxon>Neoptera</taxon>
        <taxon>Endopterygota</taxon>
        <taxon>Hymenoptera</taxon>
        <taxon>Apocrita</taxon>
        <taxon>Aculeata</taxon>
        <taxon>Formicoidea</taxon>
        <taxon>Formicidae</taxon>
        <taxon>Myrmicinae</taxon>
        <taxon>Acromyrmex</taxon>
    </lineage>
</organism>
<sequence length="310" mass="33880">MNSLFTTRDLIMSKIFLFLTLLCTCAFASVLKNTKQQKRGVISNDGWIGFSSSYGQPWSIERNSWKGLKFPEINLHAGSHLASASNDRSGIALTPGNVKTVPVYLTKHVVLEKPVPVPEPVIIEKPYHVPVPIEKIVHKPVPIPVPVPQAVPIPVERPVPIPVKQSIAVPVQQPYPVPVKHPVPVPVPVPIPVPVQPLPPSSLPLHLLPPSPLPLQSLPPPLLPLTPFSDHPGAIYAHDYASDHLHVHPSSVAVQLDHGVHGIAPLAHGINHGIGHVLEHGYGHGYDYHDVHADRLVHGHDHKKRKTDRN</sequence>
<dbReference type="Proteomes" id="UP000007755">
    <property type="component" value="Unassembled WGS sequence"/>
</dbReference>